<accession>A0ABS5QCA7</accession>
<feature type="signal peptide" evidence="1">
    <location>
        <begin position="1"/>
        <end position="20"/>
    </location>
</feature>
<feature type="chain" id="PRO_5046506619" evidence="1">
    <location>
        <begin position="21"/>
        <end position="118"/>
    </location>
</feature>
<protein>
    <submittedName>
        <fullName evidence="2">Uncharacterized protein</fullName>
    </submittedName>
</protein>
<proteinExistence type="predicted"/>
<reference evidence="2 3" key="1">
    <citation type="submission" date="2021-05" db="EMBL/GenBank/DDBJ databases">
        <title>Roseococcus sp. XZZS9, whole genome shotgun sequencing project.</title>
        <authorList>
            <person name="Zhao G."/>
            <person name="Shen L."/>
        </authorList>
    </citation>
    <scope>NUCLEOTIDE SEQUENCE [LARGE SCALE GENOMIC DNA]</scope>
    <source>
        <strain evidence="2 3">XZZS9</strain>
    </source>
</reference>
<dbReference type="EMBL" id="JAHCDA010000002">
    <property type="protein sequence ID" value="MBS7811300.1"/>
    <property type="molecule type" value="Genomic_DNA"/>
</dbReference>
<name>A0ABS5QCA7_9PROT</name>
<evidence type="ECO:0000313" key="2">
    <source>
        <dbReference type="EMBL" id="MBS7811300.1"/>
    </source>
</evidence>
<comment type="caution">
    <text evidence="2">The sequence shown here is derived from an EMBL/GenBank/DDBJ whole genome shotgun (WGS) entry which is preliminary data.</text>
</comment>
<evidence type="ECO:0000256" key="1">
    <source>
        <dbReference type="SAM" id="SignalP"/>
    </source>
</evidence>
<keyword evidence="1" id="KW-0732">Signal</keyword>
<sequence length="118" mass="12703">MFRFVVLAGSVLAAAMPAHAQVATYCAGALQAVQFHTQPDPDGTGRAVHSVRLRNRSGRDQSFSIVVTAPFLGRPTPRLRHLPPGAMVVVPLGQQVIQPNQTPLRGNELAEVVRVTCR</sequence>
<evidence type="ECO:0000313" key="3">
    <source>
        <dbReference type="Proteomes" id="UP000766336"/>
    </source>
</evidence>
<dbReference type="Proteomes" id="UP000766336">
    <property type="component" value="Unassembled WGS sequence"/>
</dbReference>
<gene>
    <name evidence="2" type="ORF">KHU32_10150</name>
</gene>
<keyword evidence="3" id="KW-1185">Reference proteome</keyword>
<organism evidence="2 3">
    <name type="scientific">Roseococcus pinisoli</name>
    <dbReference type="NCBI Taxonomy" id="2835040"/>
    <lineage>
        <taxon>Bacteria</taxon>
        <taxon>Pseudomonadati</taxon>
        <taxon>Pseudomonadota</taxon>
        <taxon>Alphaproteobacteria</taxon>
        <taxon>Acetobacterales</taxon>
        <taxon>Roseomonadaceae</taxon>
        <taxon>Roseococcus</taxon>
    </lineage>
</organism>
<dbReference type="RefSeq" id="WP_213669988.1">
    <property type="nucleotide sequence ID" value="NZ_JAHCDA010000002.1"/>
</dbReference>